<dbReference type="AlphaFoldDB" id="A0AAV4PDB9"/>
<evidence type="ECO:0000313" key="2">
    <source>
        <dbReference type="Proteomes" id="UP001054945"/>
    </source>
</evidence>
<accession>A0AAV4PDB9</accession>
<sequence length="66" mass="7110">MRPRSFKSTLINPVRSFSQAVSGHSTKIETTAPVSSTFNVENNKQKLGHTAVVVGYGTRPPLVLLG</sequence>
<keyword evidence="2" id="KW-1185">Reference proteome</keyword>
<dbReference type="Proteomes" id="UP001054945">
    <property type="component" value="Unassembled WGS sequence"/>
</dbReference>
<reference evidence="1 2" key="1">
    <citation type="submission" date="2021-06" db="EMBL/GenBank/DDBJ databases">
        <title>Caerostris extrusa draft genome.</title>
        <authorList>
            <person name="Kono N."/>
            <person name="Arakawa K."/>
        </authorList>
    </citation>
    <scope>NUCLEOTIDE SEQUENCE [LARGE SCALE GENOMIC DNA]</scope>
</reference>
<protein>
    <submittedName>
        <fullName evidence="1">Uncharacterized protein</fullName>
    </submittedName>
</protein>
<name>A0AAV4PDB9_CAEEX</name>
<evidence type="ECO:0000313" key="1">
    <source>
        <dbReference type="EMBL" id="GIX94560.1"/>
    </source>
</evidence>
<comment type="caution">
    <text evidence="1">The sequence shown here is derived from an EMBL/GenBank/DDBJ whole genome shotgun (WGS) entry which is preliminary data.</text>
</comment>
<gene>
    <name evidence="1" type="ORF">CEXT_338561</name>
</gene>
<dbReference type="EMBL" id="BPLR01004393">
    <property type="protein sequence ID" value="GIX94560.1"/>
    <property type="molecule type" value="Genomic_DNA"/>
</dbReference>
<proteinExistence type="predicted"/>
<organism evidence="1 2">
    <name type="scientific">Caerostris extrusa</name>
    <name type="common">Bark spider</name>
    <name type="synonym">Caerostris bankana</name>
    <dbReference type="NCBI Taxonomy" id="172846"/>
    <lineage>
        <taxon>Eukaryota</taxon>
        <taxon>Metazoa</taxon>
        <taxon>Ecdysozoa</taxon>
        <taxon>Arthropoda</taxon>
        <taxon>Chelicerata</taxon>
        <taxon>Arachnida</taxon>
        <taxon>Araneae</taxon>
        <taxon>Araneomorphae</taxon>
        <taxon>Entelegynae</taxon>
        <taxon>Araneoidea</taxon>
        <taxon>Araneidae</taxon>
        <taxon>Caerostris</taxon>
    </lineage>
</organism>